<evidence type="ECO:0000313" key="3">
    <source>
        <dbReference type="Proteomes" id="UP001346149"/>
    </source>
</evidence>
<gene>
    <name evidence="2" type="ORF">SAY86_017464</name>
</gene>
<protein>
    <submittedName>
        <fullName evidence="2">Uncharacterized protein</fullName>
    </submittedName>
</protein>
<dbReference type="AlphaFoldDB" id="A0AAN7R6G9"/>
<organism evidence="2 3">
    <name type="scientific">Trapa natans</name>
    <name type="common">Water chestnut</name>
    <dbReference type="NCBI Taxonomy" id="22666"/>
    <lineage>
        <taxon>Eukaryota</taxon>
        <taxon>Viridiplantae</taxon>
        <taxon>Streptophyta</taxon>
        <taxon>Embryophyta</taxon>
        <taxon>Tracheophyta</taxon>
        <taxon>Spermatophyta</taxon>
        <taxon>Magnoliopsida</taxon>
        <taxon>eudicotyledons</taxon>
        <taxon>Gunneridae</taxon>
        <taxon>Pentapetalae</taxon>
        <taxon>rosids</taxon>
        <taxon>malvids</taxon>
        <taxon>Myrtales</taxon>
        <taxon>Lythraceae</taxon>
        <taxon>Trapa</taxon>
    </lineage>
</organism>
<name>A0AAN7R6G9_TRANT</name>
<comment type="caution">
    <text evidence="2">The sequence shown here is derived from an EMBL/GenBank/DDBJ whole genome shotgun (WGS) entry which is preliminary data.</text>
</comment>
<feature type="region of interest" description="Disordered" evidence="1">
    <location>
        <begin position="67"/>
        <end position="97"/>
    </location>
</feature>
<keyword evidence="3" id="KW-1185">Reference proteome</keyword>
<evidence type="ECO:0000313" key="2">
    <source>
        <dbReference type="EMBL" id="KAK4790160.1"/>
    </source>
</evidence>
<dbReference type="Proteomes" id="UP001346149">
    <property type="component" value="Unassembled WGS sequence"/>
</dbReference>
<dbReference type="EMBL" id="JAXQNO010000010">
    <property type="protein sequence ID" value="KAK4790160.1"/>
    <property type="molecule type" value="Genomic_DNA"/>
</dbReference>
<proteinExistence type="predicted"/>
<feature type="compositionally biased region" description="Low complexity" evidence="1">
    <location>
        <begin position="88"/>
        <end position="97"/>
    </location>
</feature>
<feature type="compositionally biased region" description="Low complexity" evidence="1">
    <location>
        <begin position="67"/>
        <end position="79"/>
    </location>
</feature>
<sequence length="142" mass="15974">MLDGTSPSLLILKEALACTGMFLQGSFLSTARKGRKFTYRWLLSSLSLMRRWEVPSRLVCSTMSGFSSSTTHSASTAPTMRPTLKRLGSSGPRSKPPKSSWDFWWPLMQPAADIFLPRHETFVLWYVKYAQLPILKVSLSSP</sequence>
<accession>A0AAN7R6G9</accession>
<evidence type="ECO:0000256" key="1">
    <source>
        <dbReference type="SAM" id="MobiDB-lite"/>
    </source>
</evidence>
<reference evidence="2 3" key="1">
    <citation type="journal article" date="2023" name="Hortic Res">
        <title>Pangenome of water caltrop reveals structural variations and asymmetric subgenome divergence after allopolyploidization.</title>
        <authorList>
            <person name="Zhang X."/>
            <person name="Chen Y."/>
            <person name="Wang L."/>
            <person name="Yuan Y."/>
            <person name="Fang M."/>
            <person name="Shi L."/>
            <person name="Lu R."/>
            <person name="Comes H.P."/>
            <person name="Ma Y."/>
            <person name="Chen Y."/>
            <person name="Huang G."/>
            <person name="Zhou Y."/>
            <person name="Zheng Z."/>
            <person name="Qiu Y."/>
        </authorList>
    </citation>
    <scope>NUCLEOTIDE SEQUENCE [LARGE SCALE GENOMIC DNA]</scope>
    <source>
        <strain evidence="2">F231</strain>
    </source>
</reference>